<dbReference type="AlphaFoldDB" id="A0A0F5PXW9"/>
<organism evidence="5 7">
    <name type="scientific">Devosia psychrophila</name>
    <dbReference type="NCBI Taxonomy" id="728005"/>
    <lineage>
        <taxon>Bacteria</taxon>
        <taxon>Pseudomonadati</taxon>
        <taxon>Pseudomonadota</taxon>
        <taxon>Alphaproteobacteria</taxon>
        <taxon>Hyphomicrobiales</taxon>
        <taxon>Devosiaceae</taxon>
        <taxon>Devosia</taxon>
    </lineage>
</organism>
<dbReference type="NCBIfam" id="TIGR01552">
    <property type="entry name" value="phd_fam"/>
    <property type="match status" value="1"/>
</dbReference>
<dbReference type="OrthoDB" id="165038at2"/>
<evidence type="ECO:0000256" key="1">
    <source>
        <dbReference type="ARBA" id="ARBA00009981"/>
    </source>
</evidence>
<dbReference type="Gene3D" id="3.40.1620.10">
    <property type="entry name" value="YefM-like domain"/>
    <property type="match status" value="1"/>
</dbReference>
<evidence type="ECO:0000313" key="5">
    <source>
        <dbReference type="EMBL" id="SFD15019.1"/>
    </source>
</evidence>
<evidence type="ECO:0000313" key="4">
    <source>
        <dbReference type="EMBL" id="KKC33517.1"/>
    </source>
</evidence>
<dbReference type="RefSeq" id="WP_046170493.1">
    <property type="nucleotide sequence ID" value="NZ_FOMB01000024.1"/>
</dbReference>
<accession>A0A0F5PXW9</accession>
<feature type="region of interest" description="Disordered" evidence="3">
    <location>
        <begin position="76"/>
        <end position="95"/>
    </location>
</feature>
<comment type="similarity">
    <text evidence="1 2">Belongs to the phD/YefM antitoxin family.</text>
</comment>
<dbReference type="Proteomes" id="UP000033519">
    <property type="component" value="Unassembled WGS sequence"/>
</dbReference>
<dbReference type="InterPro" id="IPR036165">
    <property type="entry name" value="YefM-like_sf"/>
</dbReference>
<keyword evidence="6" id="KW-1185">Reference proteome</keyword>
<evidence type="ECO:0000256" key="2">
    <source>
        <dbReference type="RuleBase" id="RU362080"/>
    </source>
</evidence>
<evidence type="ECO:0000313" key="7">
    <source>
        <dbReference type="Proteomes" id="UP000182258"/>
    </source>
</evidence>
<gene>
    <name evidence="5" type="ORF">SAMN04488059_1242</name>
    <name evidence="4" type="ORF">WH91_08055</name>
</gene>
<name>A0A0F5PXW9_9HYPH</name>
<dbReference type="Pfam" id="PF02604">
    <property type="entry name" value="PhdYeFM_antitox"/>
    <property type="match status" value="1"/>
</dbReference>
<reference evidence="5 7" key="2">
    <citation type="submission" date="2016-10" db="EMBL/GenBank/DDBJ databases">
        <authorList>
            <person name="de Groot N.N."/>
        </authorList>
    </citation>
    <scope>NUCLEOTIDE SEQUENCE [LARGE SCALE GENOMIC DNA]</scope>
    <source>
        <strain evidence="5 7">CGMCC 1.10210</strain>
    </source>
</reference>
<dbReference type="STRING" id="728005.SAMN04488059_1242"/>
<reference evidence="4 6" key="1">
    <citation type="submission" date="2015-03" db="EMBL/GenBank/DDBJ databases">
        <authorList>
            <person name="Lepp D."/>
            <person name="Hassan Y.I."/>
            <person name="Li X.-Z."/>
            <person name="Zhou T."/>
        </authorList>
    </citation>
    <scope>NUCLEOTIDE SEQUENCE [LARGE SCALE GENOMIC DNA]</scope>
    <source>
        <strain evidence="4 6">Cr7-05</strain>
    </source>
</reference>
<dbReference type="PATRIC" id="fig|728005.3.peg.4324"/>
<feature type="compositionally biased region" description="Polar residues" evidence="3">
    <location>
        <begin position="84"/>
        <end position="95"/>
    </location>
</feature>
<dbReference type="EMBL" id="LAPV01000090">
    <property type="protein sequence ID" value="KKC33517.1"/>
    <property type="molecule type" value="Genomic_DNA"/>
</dbReference>
<sequence length="95" mass="10823">MPTKTISSVEFVRHFGRYHDEAMRGPITLTKHGRASVVVVPVEEYERLTNRSDPRRVYRTSETPSELADMILAQLEKDSDEYRASSTTPKTPALD</sequence>
<dbReference type="Proteomes" id="UP000182258">
    <property type="component" value="Unassembled WGS sequence"/>
</dbReference>
<comment type="function">
    <text evidence="2">Antitoxin component of a type II toxin-antitoxin (TA) system.</text>
</comment>
<dbReference type="EMBL" id="FOMB01000024">
    <property type="protein sequence ID" value="SFD15019.1"/>
    <property type="molecule type" value="Genomic_DNA"/>
</dbReference>
<evidence type="ECO:0000256" key="3">
    <source>
        <dbReference type="SAM" id="MobiDB-lite"/>
    </source>
</evidence>
<protein>
    <recommendedName>
        <fullName evidence="2">Antitoxin</fullName>
    </recommendedName>
</protein>
<proteinExistence type="inferred from homology"/>
<dbReference type="InterPro" id="IPR006442">
    <property type="entry name" value="Antitoxin_Phd/YefM"/>
</dbReference>
<evidence type="ECO:0000313" key="6">
    <source>
        <dbReference type="Proteomes" id="UP000033519"/>
    </source>
</evidence>
<dbReference type="SUPFAM" id="SSF143120">
    <property type="entry name" value="YefM-like"/>
    <property type="match status" value="1"/>
</dbReference>